<organism evidence="1 2">
    <name type="scientific">Stenotrophomonas maltophilia</name>
    <name type="common">Pseudomonas maltophilia</name>
    <name type="synonym">Xanthomonas maltophilia</name>
    <dbReference type="NCBI Taxonomy" id="40324"/>
    <lineage>
        <taxon>Bacteria</taxon>
        <taxon>Pseudomonadati</taxon>
        <taxon>Pseudomonadota</taxon>
        <taxon>Gammaproteobacteria</taxon>
        <taxon>Lysobacterales</taxon>
        <taxon>Lysobacteraceae</taxon>
        <taxon>Stenotrophomonas</taxon>
        <taxon>Stenotrophomonas maltophilia group</taxon>
    </lineage>
</organism>
<gene>
    <name evidence="1" type="ORF">B9Y64_02950</name>
</gene>
<accession>A0A2J0UGT6</accession>
<dbReference type="Proteomes" id="UP000230167">
    <property type="component" value="Unassembled WGS sequence"/>
</dbReference>
<evidence type="ECO:0000313" key="1">
    <source>
        <dbReference type="EMBL" id="PJL34068.1"/>
    </source>
</evidence>
<protein>
    <recommendedName>
        <fullName evidence="3">Helix-turn-helix domain-containing protein</fullName>
    </recommendedName>
</protein>
<sequence>MNRPSFQNQQPALAGNIEFAFVFVSWMQSRRTPATPNDLMNRFGMSQATAYRYLRRYRDAFGQGERNGTTH</sequence>
<evidence type="ECO:0000313" key="2">
    <source>
        <dbReference type="Proteomes" id="UP000230167"/>
    </source>
</evidence>
<comment type="caution">
    <text evidence="1">The sequence shown here is derived from an EMBL/GenBank/DDBJ whole genome shotgun (WGS) entry which is preliminary data.</text>
</comment>
<proteinExistence type="predicted"/>
<name>A0A2J0UGT6_STEMA</name>
<dbReference type="EMBL" id="NEQV01000001">
    <property type="protein sequence ID" value="PJL34068.1"/>
    <property type="molecule type" value="Genomic_DNA"/>
</dbReference>
<evidence type="ECO:0008006" key="3">
    <source>
        <dbReference type="Google" id="ProtNLM"/>
    </source>
</evidence>
<dbReference type="RefSeq" id="WP_100439437.1">
    <property type="nucleotide sequence ID" value="NZ_NEQV01000001.1"/>
</dbReference>
<dbReference type="AlphaFoldDB" id="A0A2J0UGT6"/>
<reference evidence="1 2" key="1">
    <citation type="journal article" date="2017" name="Front. Microbiol.">
        <title>Double-Face Meets the Bacterial World: The Opportunistic Pathogen Stenotrophomonas maltophilia.</title>
        <authorList>
            <person name="Lira F."/>
            <person name="Berg G."/>
            <person name="Martinez J.L."/>
        </authorList>
    </citation>
    <scope>NUCLEOTIDE SEQUENCE [LARGE SCALE GENOMIC DNA]</scope>
    <source>
        <strain evidence="1 2">EA1</strain>
    </source>
</reference>